<dbReference type="Pfam" id="PF00078">
    <property type="entry name" value="RVT_1"/>
    <property type="match status" value="1"/>
</dbReference>
<accession>A0A364LF33</accession>
<dbReference type="InterPro" id="IPR000477">
    <property type="entry name" value="RT_dom"/>
</dbReference>
<dbReference type="PANTHER" id="PTHR33481:SF1">
    <property type="entry name" value="ENDONUCLEASE_EXONUCLEASE_PHOSPHATASE DOMAIN-CONTAINING PROTEIN-RELATED"/>
    <property type="match status" value="1"/>
</dbReference>
<name>A0A364LF33_TALAM</name>
<evidence type="ECO:0000259" key="1">
    <source>
        <dbReference type="PROSITE" id="PS50878"/>
    </source>
</evidence>
<dbReference type="GeneID" id="63799604"/>
<dbReference type="PROSITE" id="PS50878">
    <property type="entry name" value="RT_POL"/>
    <property type="match status" value="1"/>
</dbReference>
<dbReference type="PANTHER" id="PTHR33481">
    <property type="entry name" value="REVERSE TRANSCRIPTASE"/>
    <property type="match status" value="1"/>
</dbReference>
<evidence type="ECO:0000313" key="2">
    <source>
        <dbReference type="EMBL" id="RAO74379.1"/>
    </source>
</evidence>
<organism evidence="2 3">
    <name type="scientific">Talaromyces amestolkiae</name>
    <dbReference type="NCBI Taxonomy" id="1196081"/>
    <lineage>
        <taxon>Eukaryota</taxon>
        <taxon>Fungi</taxon>
        <taxon>Dikarya</taxon>
        <taxon>Ascomycota</taxon>
        <taxon>Pezizomycotina</taxon>
        <taxon>Eurotiomycetes</taxon>
        <taxon>Eurotiomycetidae</taxon>
        <taxon>Eurotiales</taxon>
        <taxon>Trichocomaceae</taxon>
        <taxon>Talaromyces</taxon>
        <taxon>Talaromyces sect. Talaromyces</taxon>
    </lineage>
</organism>
<dbReference type="STRING" id="1196081.A0A364LF33"/>
<evidence type="ECO:0000313" key="3">
    <source>
        <dbReference type="Proteomes" id="UP000249363"/>
    </source>
</evidence>
<comment type="caution">
    <text evidence="2">The sequence shown here is derived from an EMBL/GenBank/DDBJ whole genome shotgun (WGS) entry which is preliminary data.</text>
</comment>
<dbReference type="EMBL" id="MIKG01000056">
    <property type="protein sequence ID" value="RAO74379.1"/>
    <property type="molecule type" value="Genomic_DNA"/>
</dbReference>
<sequence length="226" mass="26048">MVVIRKPGKLDYTDPKAYRPIALLSMIRKTLESMIASYLVERHNLLPKHHIGGRRGRSCELAIHLLLEETHHAWRDGSRVASGLTLDVTGAFNNVNHIRMLHDLRKRQVPDEITGWIRNFLSHRRTSIVLLEGKMGEFDINTGIPQGSPLSLILFLFFNADLIEQIQAECPDTYVIGYINDIFIIAFRRSAAANCHTLTYAHQVAERWERTHASWFNPKKYQLAYF</sequence>
<dbReference type="Proteomes" id="UP000249363">
    <property type="component" value="Unassembled WGS sequence"/>
</dbReference>
<dbReference type="AlphaFoldDB" id="A0A364LF33"/>
<dbReference type="SUPFAM" id="SSF56672">
    <property type="entry name" value="DNA/RNA polymerases"/>
    <property type="match status" value="1"/>
</dbReference>
<proteinExistence type="predicted"/>
<protein>
    <recommendedName>
        <fullName evidence="1">Reverse transcriptase domain-containing protein</fullName>
    </recommendedName>
</protein>
<keyword evidence="3" id="KW-1185">Reference proteome</keyword>
<reference evidence="2 3" key="1">
    <citation type="journal article" date="2017" name="Biotechnol. Biofuels">
        <title>Differential beta-glucosidase expression as a function of carbon source availability in Talaromyces amestolkiae: a genomic and proteomic approach.</title>
        <authorList>
            <person name="de Eugenio L.I."/>
            <person name="Mendez-Liter J.A."/>
            <person name="Nieto-Dominguez M."/>
            <person name="Alonso L."/>
            <person name="Gil-Munoz J."/>
            <person name="Barriuso J."/>
            <person name="Prieto A."/>
            <person name="Martinez M.J."/>
        </authorList>
    </citation>
    <scope>NUCLEOTIDE SEQUENCE [LARGE SCALE GENOMIC DNA]</scope>
    <source>
        <strain evidence="2 3">CIB</strain>
    </source>
</reference>
<dbReference type="OrthoDB" id="5549573at2759"/>
<gene>
    <name evidence="2" type="ORF">BHQ10_010391</name>
</gene>
<dbReference type="RefSeq" id="XP_040738892.1">
    <property type="nucleotide sequence ID" value="XM_040873015.1"/>
</dbReference>
<dbReference type="CDD" id="cd01650">
    <property type="entry name" value="RT_nLTR_like"/>
    <property type="match status" value="1"/>
</dbReference>
<dbReference type="InterPro" id="IPR043502">
    <property type="entry name" value="DNA/RNA_pol_sf"/>
</dbReference>
<feature type="domain" description="Reverse transcriptase" evidence="1">
    <location>
        <begin position="1"/>
        <end position="226"/>
    </location>
</feature>